<protein>
    <submittedName>
        <fullName evidence="1">Uncharacterized protein</fullName>
    </submittedName>
</protein>
<accession>A0A367LMJ5</accession>
<dbReference type="EMBL" id="LKCN02000002">
    <property type="protein sequence ID" value="RCI15607.1"/>
    <property type="molecule type" value="Genomic_DNA"/>
</dbReference>
<evidence type="ECO:0000313" key="2">
    <source>
        <dbReference type="Proteomes" id="UP000253664"/>
    </source>
</evidence>
<dbReference type="Proteomes" id="UP000253664">
    <property type="component" value="Unassembled WGS sequence"/>
</dbReference>
<organism evidence="1 2">
    <name type="scientific">Ophiocordyceps polyrhachis-furcata BCC 54312</name>
    <dbReference type="NCBI Taxonomy" id="1330021"/>
    <lineage>
        <taxon>Eukaryota</taxon>
        <taxon>Fungi</taxon>
        <taxon>Dikarya</taxon>
        <taxon>Ascomycota</taxon>
        <taxon>Pezizomycotina</taxon>
        <taxon>Sordariomycetes</taxon>
        <taxon>Hypocreomycetidae</taxon>
        <taxon>Hypocreales</taxon>
        <taxon>Ophiocordycipitaceae</taxon>
        <taxon>Ophiocordyceps</taxon>
    </lineage>
</organism>
<gene>
    <name evidence="1" type="ORF">L249_3628</name>
</gene>
<proteinExistence type="predicted"/>
<name>A0A367LMJ5_9HYPO</name>
<sequence>MAAPTICAAATLGPRGLGGGPNTTSQCNDTASGLRAGEPIIQQLWTEQARLRKKGETNRVDAFGVPTESDLKEELIVRVALPEGPGPARTSRGYRPCILLRSMDGRLEKAARLGAGPSGQQLEAAWLGPPPPGLRIQISAENAERQIGGGAGKMGTKESCHR</sequence>
<keyword evidence="2" id="KW-1185">Reference proteome</keyword>
<dbReference type="AlphaFoldDB" id="A0A367LMJ5"/>
<comment type="caution">
    <text evidence="1">The sequence shown here is derived from an EMBL/GenBank/DDBJ whole genome shotgun (WGS) entry which is preliminary data.</text>
</comment>
<evidence type="ECO:0000313" key="1">
    <source>
        <dbReference type="EMBL" id="RCI15607.1"/>
    </source>
</evidence>
<reference evidence="1 2" key="1">
    <citation type="journal article" date="2015" name="BMC Genomics">
        <title>Insights from the genome of Ophiocordyceps polyrhachis-furcata to pathogenicity and host specificity in insect fungi.</title>
        <authorList>
            <person name="Wichadakul D."/>
            <person name="Kobmoo N."/>
            <person name="Ingsriswang S."/>
            <person name="Tangphatsornruang S."/>
            <person name="Chantasingh D."/>
            <person name="Luangsa-ard J.J."/>
            <person name="Eurwilaichitr L."/>
        </authorList>
    </citation>
    <scope>NUCLEOTIDE SEQUENCE [LARGE SCALE GENOMIC DNA]</scope>
    <source>
        <strain evidence="1 2">BCC 54312</strain>
    </source>
</reference>